<name>A0A085TSI8_9RHOB</name>
<evidence type="ECO:0000256" key="3">
    <source>
        <dbReference type="ARBA" id="ARBA00022692"/>
    </source>
</evidence>
<evidence type="ECO:0000256" key="4">
    <source>
        <dbReference type="ARBA" id="ARBA00022989"/>
    </source>
</evidence>
<evidence type="ECO:0000256" key="1">
    <source>
        <dbReference type="ARBA" id="ARBA00004651"/>
    </source>
</evidence>
<gene>
    <name evidence="8" type="ORF">DW2_16841</name>
</gene>
<dbReference type="OrthoDB" id="9775544at2"/>
<keyword evidence="9" id="KW-1185">Reference proteome</keyword>
<dbReference type="InterPro" id="IPR036640">
    <property type="entry name" value="ABC1_TM_sf"/>
</dbReference>
<dbReference type="InterPro" id="IPR003838">
    <property type="entry name" value="ABC3_permease_C"/>
</dbReference>
<evidence type="ECO:0000256" key="6">
    <source>
        <dbReference type="SAM" id="Phobius"/>
    </source>
</evidence>
<protein>
    <recommendedName>
        <fullName evidence="7">ABC3 transporter permease C-terminal domain-containing protein</fullName>
    </recommendedName>
</protein>
<dbReference type="SUPFAM" id="SSF90123">
    <property type="entry name" value="ABC transporter transmembrane region"/>
    <property type="match status" value="1"/>
</dbReference>
<feature type="transmembrane region" description="Helical" evidence="6">
    <location>
        <begin position="314"/>
        <end position="337"/>
    </location>
</feature>
<dbReference type="RefSeq" id="WP_038148320.1">
    <property type="nucleotide sequence ID" value="NZ_AQRC01000016.1"/>
</dbReference>
<evidence type="ECO:0000256" key="5">
    <source>
        <dbReference type="ARBA" id="ARBA00023136"/>
    </source>
</evidence>
<feature type="transmembrane region" description="Helical" evidence="6">
    <location>
        <begin position="19"/>
        <end position="39"/>
    </location>
</feature>
<dbReference type="eggNOG" id="COG3127">
    <property type="taxonomic scope" value="Bacteria"/>
</dbReference>
<evidence type="ECO:0000259" key="7">
    <source>
        <dbReference type="Pfam" id="PF02687"/>
    </source>
</evidence>
<dbReference type="PANTHER" id="PTHR30287">
    <property type="entry name" value="MEMBRANE COMPONENT OF PREDICTED ABC SUPERFAMILY METABOLITE UPTAKE TRANSPORTER"/>
    <property type="match status" value="1"/>
</dbReference>
<keyword evidence="4 6" id="KW-1133">Transmembrane helix</keyword>
<proteinExistence type="predicted"/>
<feature type="transmembrane region" description="Helical" evidence="6">
    <location>
        <begin position="289"/>
        <end position="307"/>
    </location>
</feature>
<keyword evidence="5 6" id="KW-0472">Membrane</keyword>
<evidence type="ECO:0000313" key="8">
    <source>
        <dbReference type="EMBL" id="KFE33685.1"/>
    </source>
</evidence>
<feature type="transmembrane region" description="Helical" evidence="6">
    <location>
        <begin position="259"/>
        <end position="283"/>
    </location>
</feature>
<dbReference type="InterPro" id="IPR038766">
    <property type="entry name" value="Membrane_comp_ABC_pdt"/>
</dbReference>
<feature type="transmembrane region" description="Helical" evidence="6">
    <location>
        <begin position="713"/>
        <end position="731"/>
    </location>
</feature>
<evidence type="ECO:0000313" key="9">
    <source>
        <dbReference type="Proteomes" id="UP000028607"/>
    </source>
</evidence>
<dbReference type="GO" id="GO:0005886">
    <property type="term" value="C:plasma membrane"/>
    <property type="evidence" value="ECO:0007669"/>
    <property type="project" value="UniProtKB-SubCell"/>
</dbReference>
<dbReference type="STRING" id="1317124.DW2_16841"/>
<keyword evidence="3 6" id="KW-0812">Transmembrane</keyword>
<feature type="transmembrane region" description="Helical" evidence="6">
    <location>
        <begin position="394"/>
        <end position="417"/>
    </location>
</feature>
<dbReference type="EMBL" id="AQRC01000016">
    <property type="protein sequence ID" value="KFE33685.1"/>
    <property type="molecule type" value="Genomic_DNA"/>
</dbReference>
<dbReference type="GO" id="GO:0005524">
    <property type="term" value="F:ATP binding"/>
    <property type="evidence" value="ECO:0007669"/>
    <property type="project" value="InterPro"/>
</dbReference>
<reference evidence="8 9" key="2">
    <citation type="journal article" date="2015" name="Antonie Van Leeuwenhoek">
        <title>Thioclava indica sp. nov., isolated from surface seawater of the Indian Ocean.</title>
        <authorList>
            <person name="Liu Y."/>
            <person name="Lai Q."/>
            <person name="Du J."/>
            <person name="Xu H."/>
            <person name="Jiang L."/>
            <person name="Shao Z."/>
        </authorList>
    </citation>
    <scope>NUCLEOTIDE SEQUENCE [LARGE SCALE GENOMIC DNA]</scope>
    <source>
        <strain evidence="8 9">13D2W-2</strain>
    </source>
</reference>
<dbReference type="PANTHER" id="PTHR30287:SF1">
    <property type="entry name" value="INNER MEMBRANE PROTEIN"/>
    <property type="match status" value="1"/>
</dbReference>
<evidence type="ECO:0000256" key="2">
    <source>
        <dbReference type="ARBA" id="ARBA00022475"/>
    </source>
</evidence>
<feature type="transmembrane region" description="Helical" evidence="6">
    <location>
        <begin position="357"/>
        <end position="373"/>
    </location>
</feature>
<feature type="domain" description="ABC3 transporter permease C-terminal" evidence="7">
    <location>
        <begin position="713"/>
        <end position="822"/>
    </location>
</feature>
<dbReference type="Pfam" id="PF02687">
    <property type="entry name" value="FtsX"/>
    <property type="match status" value="2"/>
</dbReference>
<accession>A0A085TSI8</accession>
<dbReference type="PATRIC" id="fig|1317124.6.peg.3392"/>
<organism evidence="8 9">
    <name type="scientific">Thioclava atlantica</name>
    <dbReference type="NCBI Taxonomy" id="1317124"/>
    <lineage>
        <taxon>Bacteria</taxon>
        <taxon>Pseudomonadati</taxon>
        <taxon>Pseudomonadota</taxon>
        <taxon>Alphaproteobacteria</taxon>
        <taxon>Rhodobacterales</taxon>
        <taxon>Paracoccaceae</taxon>
        <taxon>Thioclava</taxon>
    </lineage>
</organism>
<comment type="caution">
    <text evidence="8">The sequence shown here is derived from an EMBL/GenBank/DDBJ whole genome shotgun (WGS) entry which is preliminary data.</text>
</comment>
<feature type="transmembrane region" description="Helical" evidence="6">
    <location>
        <begin position="423"/>
        <end position="445"/>
    </location>
</feature>
<dbReference type="Proteomes" id="UP000028607">
    <property type="component" value="Unassembled WGS sequence"/>
</dbReference>
<dbReference type="AlphaFoldDB" id="A0A085TSI8"/>
<keyword evidence="2" id="KW-1003">Cell membrane</keyword>
<feature type="transmembrane region" description="Helical" evidence="6">
    <location>
        <begin position="752"/>
        <end position="785"/>
    </location>
</feature>
<comment type="subcellular location">
    <subcellularLocation>
        <location evidence="1">Cell membrane</location>
        <topology evidence="1">Multi-pass membrane protein</topology>
    </subcellularLocation>
</comment>
<feature type="transmembrane region" description="Helical" evidence="6">
    <location>
        <begin position="797"/>
        <end position="820"/>
    </location>
</feature>
<feature type="domain" description="ABC3 transporter permease C-terminal" evidence="7">
    <location>
        <begin position="263"/>
        <end position="379"/>
    </location>
</feature>
<sequence length="835" mass="87600">MRTALTIARRELRSGLRGFWVMLLCLMLGVAAIAAVGLVRSAIERALSDQGAVLLGGDAQYEFTYRRAKAEELSWIAEHAERVSEVIDFRSMLATGTDLADRALTQAKAVDGAYPLAGKLQLDPPVGMGALKGEGGRPGIFLDPILADRLGLEPGDPVKLGGQDFVMMARILREPDSTGTGFALGPHSIVSLAAIEKTPLLAPGSLFETEYRVTLPPGTELATLKRDALRRFEGAGMRWSDRRRAAPGAERFVQRLGSFLVLVGLAGLAVGGVGISATVAAWIERKAPTIATLRALGATGAVIRAAFLIQLAAIGLVGILLGLGLGAGLVFGTSGLIERALPLPVTLTLDPGPLGEAALYGALVATLFALWPLSRMAGMRAARLYRDTRSGRMLPGWPTLMLTGALLSVIVVVSALFSGLWGLTLSSLGGIAVALLILALAAALIRRAARGARHLARGRPVLRAALAAIGGPRSEARPVILSLGLGLSVLAAVGQVDQGLRHAIDRDLPKVAPAYFVLDIQPDQIDPFETLLGQMPEVSKVEAVPMLRGVITRINGQDARKVAGEHWVLRGDRGVTYGDAPREKLTAGEWWPEDYTGPPLASFSAKEAQELGLKLGDTITVNILGRDITATISSFRDVDFSTGGIGFVLTLDPAALRGAPHTWLATIYAPPEAEAQVMRQLAERFPNITAIRVRDAIARVTEALSAIARATSLAAGVTLLTGFVVLVGAAASGERERAWEAAMLKTLGATRGAILASFALRSALMGAAAGLVAILFGGLAGWAVVHQVMGVDYRFALAPALVIVLGGMLATLIAGLLFALRPLAARPAGVLRAPE</sequence>
<reference evidence="9" key="1">
    <citation type="submission" date="2013-04" db="EMBL/GenBank/DDBJ databases">
        <title>Thioclava sp. 13D2W-2 Genome Sequencing.</title>
        <authorList>
            <person name="Lai Q."/>
            <person name="Li G."/>
            <person name="Shao Z."/>
        </authorList>
    </citation>
    <scope>NUCLEOTIDE SEQUENCE [LARGE SCALE GENOMIC DNA]</scope>
    <source>
        <strain evidence="9">13D2W-2</strain>
    </source>
</reference>